<reference evidence="4 5" key="1">
    <citation type="submission" date="2021-01" db="EMBL/GenBank/DDBJ databases">
        <title>Identification and Characterization of Corynebacterium sp.</title>
        <authorList>
            <person name="Luo Q."/>
            <person name="Qu P."/>
            <person name="Chen Q."/>
        </authorList>
    </citation>
    <scope>NUCLEOTIDE SEQUENCE [LARGE SCALE GENOMIC DNA]</scope>
    <source>
        <strain evidence="4 5">MC-18</strain>
    </source>
</reference>
<comment type="similarity">
    <text evidence="3">Belongs to the urease beta subunit family.</text>
</comment>
<evidence type="ECO:0000313" key="4">
    <source>
        <dbReference type="EMBL" id="MCO6394755.1"/>
    </source>
</evidence>
<dbReference type="CDD" id="cd00407">
    <property type="entry name" value="Urease_beta"/>
    <property type="match status" value="1"/>
</dbReference>
<gene>
    <name evidence="3" type="primary">ureB</name>
    <name evidence="4" type="ORF">JMN37_07170</name>
</gene>
<dbReference type="EC" id="3.5.1.5" evidence="3"/>
<protein>
    <recommendedName>
        <fullName evidence="3">Urease subunit beta</fullName>
        <ecNumber evidence="3">3.5.1.5</ecNumber>
    </recommendedName>
    <alternativeName>
        <fullName evidence="3">Urea amidohydrolase subunit beta</fullName>
    </alternativeName>
</protein>
<dbReference type="GO" id="GO:0035550">
    <property type="term" value="C:urease complex"/>
    <property type="evidence" value="ECO:0007669"/>
    <property type="project" value="InterPro"/>
</dbReference>
<sequence length="102" mass="11066">MIPGEYFITEGKVILNEGSEPITLEVKNTGDRPIQVGSHFHFAEANSALEFDREAAMGKRLDIPSGTAARLEPGDSRTVELIDFGGKREVHGFNGKVNGPVK</sequence>
<dbReference type="InterPro" id="IPR050069">
    <property type="entry name" value="Urease_subunit"/>
</dbReference>
<evidence type="ECO:0000313" key="5">
    <source>
        <dbReference type="Proteomes" id="UP001205920"/>
    </source>
</evidence>
<dbReference type="InterPro" id="IPR036461">
    <property type="entry name" value="Urease_betasu_sf"/>
</dbReference>
<comment type="pathway">
    <text evidence="3">Nitrogen metabolism; urea degradation; CO(2) and NH(3) from urea (urease route): step 1/1.</text>
</comment>
<dbReference type="NCBIfam" id="NF009682">
    <property type="entry name" value="PRK13203.1"/>
    <property type="match status" value="1"/>
</dbReference>
<keyword evidence="5" id="KW-1185">Reference proteome</keyword>
<proteinExistence type="inferred from homology"/>
<dbReference type="NCBIfam" id="TIGR00192">
    <property type="entry name" value="urease_beta"/>
    <property type="match status" value="1"/>
</dbReference>
<evidence type="ECO:0000256" key="1">
    <source>
        <dbReference type="ARBA" id="ARBA00022801"/>
    </source>
</evidence>
<dbReference type="FunFam" id="2.10.150.10:FF:000001">
    <property type="entry name" value="Urease subunit beta"/>
    <property type="match status" value="1"/>
</dbReference>
<keyword evidence="1 3" id="KW-0378">Hydrolase</keyword>
<dbReference type="SUPFAM" id="SSF51278">
    <property type="entry name" value="Urease, beta-subunit"/>
    <property type="match status" value="1"/>
</dbReference>
<comment type="subcellular location">
    <subcellularLocation>
        <location evidence="3">Cytoplasm</location>
    </subcellularLocation>
</comment>
<organism evidence="4 5">
    <name type="scientific">Corynebacterium lipophilum</name>
    <dbReference type="NCBI Taxonomy" id="2804918"/>
    <lineage>
        <taxon>Bacteria</taxon>
        <taxon>Bacillati</taxon>
        <taxon>Actinomycetota</taxon>
        <taxon>Actinomycetes</taxon>
        <taxon>Mycobacteriales</taxon>
        <taxon>Corynebacteriaceae</taxon>
        <taxon>Corynebacterium</taxon>
    </lineage>
</organism>
<dbReference type="Pfam" id="PF00699">
    <property type="entry name" value="Urease_beta"/>
    <property type="match status" value="1"/>
</dbReference>
<dbReference type="GO" id="GO:0043419">
    <property type="term" value="P:urea catabolic process"/>
    <property type="evidence" value="ECO:0007669"/>
    <property type="project" value="UniProtKB-UniRule"/>
</dbReference>
<dbReference type="Proteomes" id="UP001205920">
    <property type="component" value="Unassembled WGS sequence"/>
</dbReference>
<dbReference type="PANTHER" id="PTHR33569">
    <property type="entry name" value="UREASE"/>
    <property type="match status" value="1"/>
</dbReference>
<comment type="caution">
    <text evidence="4">The sequence shown here is derived from an EMBL/GenBank/DDBJ whole genome shotgun (WGS) entry which is preliminary data.</text>
</comment>
<dbReference type="Gene3D" id="2.10.150.10">
    <property type="entry name" value="Urease, beta subunit"/>
    <property type="match status" value="1"/>
</dbReference>
<dbReference type="RefSeq" id="WP_252931478.1">
    <property type="nucleotide sequence ID" value="NZ_JAEUWV010000009.1"/>
</dbReference>
<name>A0AAW5HUU2_9CORY</name>
<dbReference type="PANTHER" id="PTHR33569:SF1">
    <property type="entry name" value="UREASE"/>
    <property type="match status" value="1"/>
</dbReference>
<dbReference type="HAMAP" id="MF_01954">
    <property type="entry name" value="Urease_beta"/>
    <property type="match status" value="1"/>
</dbReference>
<keyword evidence="3" id="KW-0963">Cytoplasm</keyword>
<dbReference type="GO" id="GO:0009039">
    <property type="term" value="F:urease activity"/>
    <property type="evidence" value="ECO:0007669"/>
    <property type="project" value="UniProtKB-UniRule"/>
</dbReference>
<accession>A0AAW5HUU2</accession>
<dbReference type="InterPro" id="IPR002019">
    <property type="entry name" value="Urease_beta-like"/>
</dbReference>
<comment type="subunit">
    <text evidence="3">Heterotrimer of UreA (gamma), UreB (beta) and UreC (alpha) subunits. Three heterotrimers associate to form the active enzyme.</text>
</comment>
<evidence type="ECO:0000256" key="2">
    <source>
        <dbReference type="ARBA" id="ARBA00047778"/>
    </source>
</evidence>
<evidence type="ECO:0000256" key="3">
    <source>
        <dbReference type="HAMAP-Rule" id="MF_01954"/>
    </source>
</evidence>
<dbReference type="EMBL" id="JAEUWV010000009">
    <property type="protein sequence ID" value="MCO6394755.1"/>
    <property type="molecule type" value="Genomic_DNA"/>
</dbReference>
<dbReference type="AlphaFoldDB" id="A0AAW5HUU2"/>
<comment type="catalytic activity">
    <reaction evidence="2 3">
        <text>urea + 2 H2O + H(+) = hydrogencarbonate + 2 NH4(+)</text>
        <dbReference type="Rhea" id="RHEA:20557"/>
        <dbReference type="ChEBI" id="CHEBI:15377"/>
        <dbReference type="ChEBI" id="CHEBI:15378"/>
        <dbReference type="ChEBI" id="CHEBI:16199"/>
        <dbReference type="ChEBI" id="CHEBI:17544"/>
        <dbReference type="ChEBI" id="CHEBI:28938"/>
        <dbReference type="EC" id="3.5.1.5"/>
    </reaction>
</comment>